<proteinExistence type="predicted"/>
<comment type="caution">
    <text evidence="10">The sequence shown here is derived from an EMBL/GenBank/DDBJ whole genome shotgun (WGS) entry which is preliminary data.</text>
</comment>
<gene>
    <name evidence="10" type="ORF">NEMBOFW57_009498</name>
</gene>
<keyword evidence="11" id="KW-1185">Reference proteome</keyword>
<evidence type="ECO:0000256" key="1">
    <source>
        <dbReference type="ARBA" id="ARBA00022527"/>
    </source>
</evidence>
<evidence type="ECO:0000256" key="5">
    <source>
        <dbReference type="ARBA" id="ARBA00022840"/>
    </source>
</evidence>
<dbReference type="InterPro" id="IPR030616">
    <property type="entry name" value="Aur-like"/>
</dbReference>
<dbReference type="InterPro" id="IPR011009">
    <property type="entry name" value="Kinase-like_dom_sf"/>
</dbReference>
<keyword evidence="3 7" id="KW-0547">Nucleotide-binding</keyword>
<dbReference type="EMBL" id="JAHCVI010000005">
    <property type="protein sequence ID" value="KAG7284883.1"/>
    <property type="molecule type" value="Genomic_DNA"/>
</dbReference>
<keyword evidence="4" id="KW-0418">Kinase</keyword>
<feature type="binding site" evidence="7">
    <location>
        <position position="74"/>
    </location>
    <ligand>
        <name>ATP</name>
        <dbReference type="ChEBI" id="CHEBI:30616"/>
    </ligand>
</feature>
<feature type="domain" description="Protein kinase" evidence="9">
    <location>
        <begin position="1"/>
        <end position="264"/>
    </location>
</feature>
<evidence type="ECO:0000256" key="6">
    <source>
        <dbReference type="PIRSR" id="PIRSR630616-1"/>
    </source>
</evidence>
<dbReference type="PANTHER" id="PTHR24350">
    <property type="entry name" value="SERINE/THREONINE-PROTEIN KINASE IAL-RELATED"/>
    <property type="match status" value="1"/>
</dbReference>
<evidence type="ECO:0000256" key="4">
    <source>
        <dbReference type="ARBA" id="ARBA00022777"/>
    </source>
</evidence>
<dbReference type="InterPro" id="IPR008271">
    <property type="entry name" value="Ser/Thr_kinase_AS"/>
</dbReference>
<dbReference type="GO" id="GO:0004674">
    <property type="term" value="F:protein serine/threonine kinase activity"/>
    <property type="evidence" value="ECO:0007669"/>
    <property type="project" value="UniProtKB-KW"/>
</dbReference>
<feature type="binding site" evidence="7">
    <location>
        <begin position="7"/>
        <end position="9"/>
    </location>
    <ligand>
        <name>ATP</name>
        <dbReference type="ChEBI" id="CHEBI:30616"/>
    </ligand>
</feature>
<evidence type="ECO:0000313" key="10">
    <source>
        <dbReference type="EMBL" id="KAG7284883.1"/>
    </source>
</evidence>
<protein>
    <recommendedName>
        <fullName evidence="9">Protein kinase domain-containing protein</fullName>
    </recommendedName>
</protein>
<reference evidence="10" key="1">
    <citation type="submission" date="2023-02" db="EMBL/GenBank/DDBJ databases">
        <authorList>
            <person name="Palmer J.M."/>
        </authorList>
    </citation>
    <scope>NUCLEOTIDE SEQUENCE</scope>
    <source>
        <strain evidence="10">FW57</strain>
    </source>
</reference>
<dbReference type="AlphaFoldDB" id="A0AAD4HXT7"/>
<sequence length="264" mass="29822">MPRLVLECAPFGSLEDQHDEDPISVEEAFEVLCQGLSALRYLHEREDPIVHRDIKPSNILVQSRFPTLHIKLSDFGLSRASPSYLKTYCGTPLYTAPEVFARENYDAGVDVWSLGMVAFQYAKGRGILPAGWDSEVTLESTCSNTQFARLCLQAFPCSSRRHLPCGVPDRVPLEWAFGDNTRIHNPPRVASAIRIHGLGWYDDQWEKLILQPRWRAAEHLMRRSQDECDNDDDASLLVRCLTAAVAVEHVDLRMDTGARIEDSV</sequence>
<organism evidence="10 11">
    <name type="scientific">Staphylotrichum longicolle</name>
    <dbReference type="NCBI Taxonomy" id="669026"/>
    <lineage>
        <taxon>Eukaryota</taxon>
        <taxon>Fungi</taxon>
        <taxon>Dikarya</taxon>
        <taxon>Ascomycota</taxon>
        <taxon>Pezizomycotina</taxon>
        <taxon>Sordariomycetes</taxon>
        <taxon>Sordariomycetidae</taxon>
        <taxon>Sordariales</taxon>
        <taxon>Chaetomiaceae</taxon>
        <taxon>Staphylotrichum</taxon>
    </lineage>
</organism>
<name>A0AAD4HXT7_9PEZI</name>
<feature type="active site" description="Proton acceptor" evidence="6">
    <location>
        <position position="53"/>
    </location>
</feature>
<dbReference type="Gene3D" id="1.10.510.10">
    <property type="entry name" value="Transferase(Phosphotransferase) domain 1"/>
    <property type="match status" value="1"/>
</dbReference>
<keyword evidence="2" id="KW-0808">Transferase</keyword>
<dbReference type="Pfam" id="PF00069">
    <property type="entry name" value="Pkinase"/>
    <property type="match status" value="1"/>
</dbReference>
<keyword evidence="5 7" id="KW-0067">ATP-binding</keyword>
<dbReference type="InterPro" id="IPR000719">
    <property type="entry name" value="Prot_kinase_dom"/>
</dbReference>
<dbReference type="GO" id="GO:0005524">
    <property type="term" value="F:ATP binding"/>
    <property type="evidence" value="ECO:0007669"/>
    <property type="project" value="UniProtKB-KW"/>
</dbReference>
<dbReference type="SMART" id="SM00220">
    <property type="entry name" value="S_TKc"/>
    <property type="match status" value="1"/>
</dbReference>
<accession>A0AAD4HXT7</accession>
<dbReference type="SUPFAM" id="SSF56112">
    <property type="entry name" value="Protein kinase-like (PK-like)"/>
    <property type="match status" value="1"/>
</dbReference>
<feature type="cross-link" description="Glycyl lysine isopeptide (Lys-Gly) (interchain with G-Cter in SUMO2)" evidence="8">
    <location>
        <position position="55"/>
    </location>
</feature>
<evidence type="ECO:0000256" key="2">
    <source>
        <dbReference type="ARBA" id="ARBA00022679"/>
    </source>
</evidence>
<keyword evidence="1" id="KW-0723">Serine/threonine-protein kinase</keyword>
<dbReference type="PROSITE" id="PS00108">
    <property type="entry name" value="PROTEIN_KINASE_ST"/>
    <property type="match status" value="1"/>
</dbReference>
<dbReference type="PROSITE" id="PS50011">
    <property type="entry name" value="PROTEIN_KINASE_DOM"/>
    <property type="match status" value="1"/>
</dbReference>
<evidence type="ECO:0000256" key="8">
    <source>
        <dbReference type="PIRSR" id="PIRSR630616-3"/>
    </source>
</evidence>
<evidence type="ECO:0000256" key="3">
    <source>
        <dbReference type="ARBA" id="ARBA00022741"/>
    </source>
</evidence>
<dbReference type="Proteomes" id="UP001197093">
    <property type="component" value="Unassembled WGS sequence"/>
</dbReference>
<evidence type="ECO:0000259" key="9">
    <source>
        <dbReference type="PROSITE" id="PS50011"/>
    </source>
</evidence>
<evidence type="ECO:0000256" key="7">
    <source>
        <dbReference type="PIRSR" id="PIRSR630616-2"/>
    </source>
</evidence>
<evidence type="ECO:0000313" key="11">
    <source>
        <dbReference type="Proteomes" id="UP001197093"/>
    </source>
</evidence>